<gene>
    <name evidence="9" type="ORF">AWR27_20705</name>
</gene>
<comment type="cofactor">
    <cofactor evidence="5">
        <name>FAD</name>
        <dbReference type="ChEBI" id="CHEBI:57692"/>
    </cofactor>
    <text evidence="5">Binds 1 FAD per subunit.</text>
</comment>
<dbReference type="EMBL" id="CP014263">
    <property type="protein sequence ID" value="AQG82615.1"/>
    <property type="molecule type" value="Genomic_DNA"/>
</dbReference>
<dbReference type="PROSITE" id="PS51645">
    <property type="entry name" value="PHR_CRY_ALPHA_BETA"/>
    <property type="match status" value="1"/>
</dbReference>
<dbReference type="InterPro" id="IPR036155">
    <property type="entry name" value="Crypto/Photolyase_N_sf"/>
</dbReference>
<sequence length="525" mass="61174">MNILWFKRDLRLRDHAPLQAAIEAGKPLLLLYCFEPSVMADPNYDLRHWRFVYECLQDLNRQLSGHVVSPKSEQTSTHEWLPFVFDDEPAIEPGMAGQAHVWVFRGEVPDVLRALHERFTIDTIFSYEETGLRVTYHRDKAVAAFCRQQGIDWREWQSNGVIRPLRDRESWATDWQKTMRAPQQHPNFSHWQPAHLPDDWYNNHRGPDLPADWQQPNPLFQPGGEYNAHRYMDSFLHERITLYARSISKPLESRRGCSRLSPYIAWGCLSIRQVFQAQLLAAKNPALPGLGRQFGAFASRLRWHCHFIQKFESEDRIEFENVNRAFDAIAKNHNPDLYAAWRDGQTGYPLVDACMRCLTATGYINFRMRAMLTSFLTHHLLQHWQEGGWHLARLYTDFEPGIHYAQIQMQAGMTGTNTVRIYNPVKQSQDHDPQGVFIRQWVPELANCPVAYIHEPWTMPLLEQDMYNFHVGIDYPAPIINIAETARAARVKLHQPRKTETGQTEAKRILKRHSIPRSEPKKSPA</sequence>
<evidence type="ECO:0000256" key="6">
    <source>
        <dbReference type="RuleBase" id="RU004182"/>
    </source>
</evidence>
<feature type="binding site" evidence="5">
    <location>
        <position position="243"/>
    </location>
    <ligand>
        <name>FAD</name>
        <dbReference type="ChEBI" id="CHEBI:57692"/>
    </ligand>
</feature>
<dbReference type="Gene3D" id="1.10.579.10">
    <property type="entry name" value="DNA Cyclobutane Dipyrimidine Photolyase, subunit A, domain 3"/>
    <property type="match status" value="1"/>
</dbReference>
<dbReference type="InterPro" id="IPR002081">
    <property type="entry name" value="Cryptochrome/DNA_photolyase_1"/>
</dbReference>
<reference evidence="9 10" key="1">
    <citation type="submission" date="2016-01" db="EMBL/GenBank/DDBJ databases">
        <authorList>
            <person name="Oliw E.H."/>
        </authorList>
    </citation>
    <scope>NUCLEOTIDE SEQUENCE [LARGE SCALE GENOMIC DNA]</scope>
    <source>
        <strain evidence="9 10">DY10</strain>
    </source>
</reference>
<dbReference type="OrthoDB" id="9772484at2"/>
<dbReference type="GO" id="GO:0009416">
    <property type="term" value="P:response to light stimulus"/>
    <property type="evidence" value="ECO:0007669"/>
    <property type="project" value="TreeGrafter"/>
</dbReference>
<dbReference type="PANTHER" id="PTHR11455">
    <property type="entry name" value="CRYPTOCHROME"/>
    <property type="match status" value="1"/>
</dbReference>
<evidence type="ECO:0000256" key="3">
    <source>
        <dbReference type="ARBA" id="ARBA00022827"/>
    </source>
</evidence>
<protein>
    <submittedName>
        <fullName evidence="9">FAD-binding protein</fullName>
    </submittedName>
</protein>
<keyword evidence="10" id="KW-1185">Reference proteome</keyword>
<evidence type="ECO:0000259" key="8">
    <source>
        <dbReference type="PROSITE" id="PS51645"/>
    </source>
</evidence>
<comment type="similarity">
    <text evidence="6">Belongs to the DNA photolyase family.</text>
</comment>
<proteinExistence type="inferred from homology"/>
<dbReference type="InterPro" id="IPR006050">
    <property type="entry name" value="DNA_photolyase_N"/>
</dbReference>
<organism evidence="9 10">
    <name type="scientific">Spirosoma montaniterrae</name>
    <dbReference type="NCBI Taxonomy" id="1178516"/>
    <lineage>
        <taxon>Bacteria</taxon>
        <taxon>Pseudomonadati</taxon>
        <taxon>Bacteroidota</taxon>
        <taxon>Cytophagia</taxon>
        <taxon>Cytophagales</taxon>
        <taxon>Cytophagaceae</taxon>
        <taxon>Spirosoma</taxon>
    </lineage>
</organism>
<evidence type="ECO:0000256" key="1">
    <source>
        <dbReference type="ARBA" id="ARBA00001932"/>
    </source>
</evidence>
<dbReference type="SUPFAM" id="SSF52425">
    <property type="entry name" value="Cryptochrome/photolyase, N-terminal domain"/>
    <property type="match status" value="1"/>
</dbReference>
<dbReference type="STRING" id="1178516.AWR27_20705"/>
<dbReference type="InterPro" id="IPR005101">
    <property type="entry name" value="Cryptochr/Photolyase_FAD-bd"/>
</dbReference>
<dbReference type="InterPro" id="IPR036134">
    <property type="entry name" value="Crypto/Photolyase_FAD-like_sf"/>
</dbReference>
<dbReference type="Pfam" id="PF03441">
    <property type="entry name" value="FAD_binding_7"/>
    <property type="match status" value="1"/>
</dbReference>
<feature type="region of interest" description="Disordered" evidence="7">
    <location>
        <begin position="494"/>
        <end position="525"/>
    </location>
</feature>
<feature type="compositionally biased region" description="Basic and acidic residues" evidence="7">
    <location>
        <begin position="516"/>
        <end position="525"/>
    </location>
</feature>
<dbReference type="GO" id="GO:0071949">
    <property type="term" value="F:FAD binding"/>
    <property type="evidence" value="ECO:0007669"/>
    <property type="project" value="TreeGrafter"/>
</dbReference>
<dbReference type="PROSITE" id="PS00394">
    <property type="entry name" value="DNA_PHOTOLYASES_1_1"/>
    <property type="match status" value="1"/>
</dbReference>
<dbReference type="InterPro" id="IPR018394">
    <property type="entry name" value="DNA_photolyase_1_CS_C"/>
</dbReference>
<feature type="domain" description="Photolyase/cryptochrome alpha/beta" evidence="8">
    <location>
        <begin position="1"/>
        <end position="161"/>
    </location>
</feature>
<evidence type="ECO:0000256" key="5">
    <source>
        <dbReference type="PIRSR" id="PIRSR602081-1"/>
    </source>
</evidence>
<dbReference type="GO" id="GO:0006950">
    <property type="term" value="P:response to stress"/>
    <property type="evidence" value="ECO:0007669"/>
    <property type="project" value="UniProtKB-ARBA"/>
</dbReference>
<feature type="binding site" evidence="5">
    <location>
        <position position="297"/>
    </location>
    <ligand>
        <name>FAD</name>
        <dbReference type="ChEBI" id="CHEBI:57692"/>
    </ligand>
</feature>
<keyword evidence="4 6" id="KW-0157">Chromophore</keyword>
<keyword evidence="3 5" id="KW-0274">FAD</keyword>
<dbReference type="SUPFAM" id="SSF48173">
    <property type="entry name" value="Cryptochrome/photolyase FAD-binding domain"/>
    <property type="match status" value="1"/>
</dbReference>
<evidence type="ECO:0000256" key="7">
    <source>
        <dbReference type="SAM" id="MobiDB-lite"/>
    </source>
</evidence>
<dbReference type="InterPro" id="IPR014729">
    <property type="entry name" value="Rossmann-like_a/b/a_fold"/>
</dbReference>
<dbReference type="PANTHER" id="PTHR11455:SF9">
    <property type="entry name" value="CRYPTOCHROME CIRCADIAN CLOCK 5 ISOFORM X1"/>
    <property type="match status" value="1"/>
</dbReference>
<dbReference type="AlphaFoldDB" id="A0A1P9X4T1"/>
<evidence type="ECO:0000256" key="2">
    <source>
        <dbReference type="ARBA" id="ARBA00022630"/>
    </source>
</evidence>
<name>A0A1P9X4T1_9BACT</name>
<dbReference type="Gene3D" id="3.40.50.620">
    <property type="entry name" value="HUPs"/>
    <property type="match status" value="1"/>
</dbReference>
<evidence type="ECO:0000313" key="10">
    <source>
        <dbReference type="Proteomes" id="UP000187941"/>
    </source>
</evidence>
<feature type="compositionally biased region" description="Basic and acidic residues" evidence="7">
    <location>
        <begin position="497"/>
        <end position="508"/>
    </location>
</feature>
<dbReference type="GO" id="GO:0003677">
    <property type="term" value="F:DNA binding"/>
    <property type="evidence" value="ECO:0007669"/>
    <property type="project" value="TreeGrafter"/>
</dbReference>
<dbReference type="KEGG" id="smon:AWR27_20705"/>
<dbReference type="GO" id="GO:0006139">
    <property type="term" value="P:nucleobase-containing compound metabolic process"/>
    <property type="evidence" value="ECO:0007669"/>
    <property type="project" value="UniProtKB-ARBA"/>
</dbReference>
<dbReference type="GO" id="GO:0003904">
    <property type="term" value="F:deoxyribodipyrimidine photo-lyase activity"/>
    <property type="evidence" value="ECO:0007669"/>
    <property type="project" value="TreeGrafter"/>
</dbReference>
<evidence type="ECO:0000256" key="4">
    <source>
        <dbReference type="ARBA" id="ARBA00022991"/>
    </source>
</evidence>
<evidence type="ECO:0000313" key="9">
    <source>
        <dbReference type="EMBL" id="AQG82615.1"/>
    </source>
</evidence>
<accession>A0A1P9X4T1</accession>
<dbReference type="PRINTS" id="PR00147">
    <property type="entry name" value="DNAPHOTLYASE"/>
</dbReference>
<dbReference type="Gene3D" id="1.25.40.80">
    <property type="match status" value="1"/>
</dbReference>
<comment type="cofactor">
    <cofactor evidence="1">
        <name>(6R)-5,10-methylene-5,6,7,8-tetrahydrofolate</name>
        <dbReference type="ChEBI" id="CHEBI:15636"/>
    </cofactor>
</comment>
<keyword evidence="2 5" id="KW-0285">Flavoprotein</keyword>
<dbReference type="Pfam" id="PF00875">
    <property type="entry name" value="DNA_photolyase"/>
    <property type="match status" value="1"/>
</dbReference>
<dbReference type="Proteomes" id="UP000187941">
    <property type="component" value="Chromosome"/>
</dbReference>